<evidence type="ECO:0000256" key="1">
    <source>
        <dbReference type="SAM" id="MobiDB-lite"/>
    </source>
</evidence>
<sequence length="89" mass="9295">MGRVLGVGREVPRRGGADSGEGRHWGGDRGLDDSWVGKMISGRGFGFCCPGGGRRMVTGGDGCERWHTGGRGKLFRMVLLGGVVMVGGC</sequence>
<dbReference type="EMBL" id="AY915868">
    <property type="protein sequence ID" value="AAX31089.2"/>
    <property type="molecule type" value="mRNA"/>
</dbReference>
<proteinExistence type="evidence at transcript level"/>
<feature type="compositionally biased region" description="Basic and acidic residues" evidence="1">
    <location>
        <begin position="10"/>
        <end position="30"/>
    </location>
</feature>
<dbReference type="AlphaFoldDB" id="Q5BQU7"/>
<organism evidence="2">
    <name type="scientific">Schistosoma japonicum</name>
    <name type="common">Blood fluke</name>
    <dbReference type="NCBI Taxonomy" id="6182"/>
    <lineage>
        <taxon>Eukaryota</taxon>
        <taxon>Metazoa</taxon>
        <taxon>Spiralia</taxon>
        <taxon>Lophotrochozoa</taxon>
        <taxon>Platyhelminthes</taxon>
        <taxon>Trematoda</taxon>
        <taxon>Digenea</taxon>
        <taxon>Strigeidida</taxon>
        <taxon>Schistosomatoidea</taxon>
        <taxon>Schistosomatidae</taxon>
        <taxon>Schistosoma</taxon>
    </lineage>
</organism>
<evidence type="ECO:0000313" key="2">
    <source>
        <dbReference type="EMBL" id="AAX31089.2"/>
    </source>
</evidence>
<reference evidence="2" key="1">
    <citation type="submission" date="2005-01" db="EMBL/GenBank/DDBJ databases">
        <authorList>
            <person name="Han Z."/>
        </authorList>
    </citation>
    <scope>NUCLEOTIDE SEQUENCE</scope>
</reference>
<feature type="region of interest" description="Disordered" evidence="1">
    <location>
        <begin position="1"/>
        <end position="30"/>
    </location>
</feature>
<protein>
    <submittedName>
        <fullName evidence="2">SJCHGC09802 protein</fullName>
    </submittedName>
</protein>
<reference evidence="2" key="2">
    <citation type="journal article" date="2006" name="PLoS Pathog.">
        <title>New perspectives on host-parasite interplay by comparative transcriptomic and proteomic analyses of Schistosoma japonicum.</title>
        <authorList>
            <person name="Liu F."/>
            <person name="Lu J."/>
            <person name="Hu W."/>
            <person name="Wang S.Y."/>
            <person name="Cui S.J."/>
            <person name="Chi M."/>
            <person name="Yan Q."/>
            <person name="Wang X.R."/>
            <person name="Song H.D."/>
            <person name="Xu X.N."/>
            <person name="Wang J.J."/>
            <person name="Zhang X.L."/>
            <person name="Zhang X."/>
            <person name="Wang Z.Q."/>
            <person name="Xue C.L."/>
            <person name="Brindley P.J."/>
            <person name="McManus D.P."/>
            <person name="Yang P.Y."/>
            <person name="Feng Z."/>
            <person name="Chen Z."/>
            <person name="Han Z.G."/>
        </authorList>
    </citation>
    <scope>NUCLEOTIDE SEQUENCE</scope>
</reference>
<accession>Q5BQU7</accession>
<name>Q5BQU7_SCHJA</name>